<proteinExistence type="predicted"/>
<gene>
    <name evidence="1" type="ORF">DXD13_00875</name>
</gene>
<sequence length="113" mass="13891">MTQEQIDYVKKCIREDIHRFYVWGPWKKVRREVLQMDHGECQRCKAKKIYTKATTVHHVNYVKKHPDMALEIWYEWHGVRKRNLVSLCHDCHEAVHGYRKPEKKETLTEERWD</sequence>
<dbReference type="GO" id="GO:0004519">
    <property type="term" value="F:endonuclease activity"/>
    <property type="evidence" value="ECO:0007669"/>
    <property type="project" value="UniProtKB-KW"/>
</dbReference>
<dbReference type="PANTHER" id="PTHR41286">
    <property type="entry name" value="HNH NUCLEASE YAJD-RELATED"/>
    <property type="match status" value="1"/>
</dbReference>
<evidence type="ECO:0000313" key="1">
    <source>
        <dbReference type="EMBL" id="RGK45665.1"/>
    </source>
</evidence>
<protein>
    <submittedName>
        <fullName evidence="1">HNH endonuclease</fullName>
    </submittedName>
</protein>
<dbReference type="Gene3D" id="1.10.30.50">
    <property type="match status" value="1"/>
</dbReference>
<comment type="caution">
    <text evidence="1">The sequence shown here is derived from an EMBL/GenBank/DDBJ whole genome shotgun (WGS) entry which is preliminary data.</text>
</comment>
<organism evidence="1 2">
    <name type="scientific">Agathobacter rectalis</name>
    <dbReference type="NCBI Taxonomy" id="39491"/>
    <lineage>
        <taxon>Bacteria</taxon>
        <taxon>Bacillati</taxon>
        <taxon>Bacillota</taxon>
        <taxon>Clostridia</taxon>
        <taxon>Lachnospirales</taxon>
        <taxon>Lachnospiraceae</taxon>
        <taxon>Agathobacter</taxon>
    </lineage>
</organism>
<keyword evidence="1" id="KW-0255">Endonuclease</keyword>
<dbReference type="PANTHER" id="PTHR41286:SF1">
    <property type="entry name" value="HNH NUCLEASE YAJD-RELATED"/>
    <property type="match status" value="1"/>
</dbReference>
<keyword evidence="1" id="KW-0378">Hydrolase</keyword>
<dbReference type="AlphaFoldDB" id="A0A3E4M869"/>
<dbReference type="GO" id="GO:0005829">
    <property type="term" value="C:cytosol"/>
    <property type="evidence" value="ECO:0007669"/>
    <property type="project" value="TreeGrafter"/>
</dbReference>
<dbReference type="EMBL" id="QSQP01000001">
    <property type="protein sequence ID" value="RGK45665.1"/>
    <property type="molecule type" value="Genomic_DNA"/>
</dbReference>
<name>A0A3E4M869_9FIRM</name>
<reference evidence="1 2" key="1">
    <citation type="submission" date="2018-08" db="EMBL/GenBank/DDBJ databases">
        <title>A genome reference for cultivated species of the human gut microbiota.</title>
        <authorList>
            <person name="Zou Y."/>
            <person name="Xue W."/>
            <person name="Luo G."/>
        </authorList>
    </citation>
    <scope>NUCLEOTIDE SEQUENCE [LARGE SCALE GENOMIC DNA]</scope>
    <source>
        <strain evidence="1 2">TF11-15AC</strain>
    </source>
</reference>
<dbReference type="Proteomes" id="UP000261052">
    <property type="component" value="Unassembled WGS sequence"/>
</dbReference>
<evidence type="ECO:0000313" key="2">
    <source>
        <dbReference type="Proteomes" id="UP000261052"/>
    </source>
</evidence>
<dbReference type="RefSeq" id="WP_117684566.1">
    <property type="nucleotide sequence ID" value="NZ_QSQP01000001.1"/>
</dbReference>
<accession>A0A3E4M869</accession>
<keyword evidence="1" id="KW-0540">Nuclease</keyword>